<dbReference type="Proteomes" id="UP000887580">
    <property type="component" value="Unplaced"/>
</dbReference>
<evidence type="ECO:0000313" key="1">
    <source>
        <dbReference type="Proteomes" id="UP000887580"/>
    </source>
</evidence>
<organism evidence="1 2">
    <name type="scientific">Panagrolaimus sp. PS1159</name>
    <dbReference type="NCBI Taxonomy" id="55785"/>
    <lineage>
        <taxon>Eukaryota</taxon>
        <taxon>Metazoa</taxon>
        <taxon>Ecdysozoa</taxon>
        <taxon>Nematoda</taxon>
        <taxon>Chromadorea</taxon>
        <taxon>Rhabditida</taxon>
        <taxon>Tylenchina</taxon>
        <taxon>Panagrolaimomorpha</taxon>
        <taxon>Panagrolaimoidea</taxon>
        <taxon>Panagrolaimidae</taxon>
        <taxon>Panagrolaimus</taxon>
    </lineage>
</organism>
<dbReference type="WBParaSite" id="PS1159_v2.g15212.t1">
    <property type="protein sequence ID" value="PS1159_v2.g15212.t1"/>
    <property type="gene ID" value="PS1159_v2.g15212"/>
</dbReference>
<accession>A0AC35FC65</accession>
<protein>
    <submittedName>
        <fullName evidence="2">Uncharacterized protein</fullName>
    </submittedName>
</protein>
<name>A0AC35FC65_9BILA</name>
<evidence type="ECO:0000313" key="2">
    <source>
        <dbReference type="WBParaSite" id="PS1159_v2.g15212.t1"/>
    </source>
</evidence>
<proteinExistence type="predicted"/>
<reference evidence="2" key="1">
    <citation type="submission" date="2022-11" db="UniProtKB">
        <authorList>
            <consortium name="WormBaseParasite"/>
        </authorList>
    </citation>
    <scope>IDENTIFICATION</scope>
</reference>
<sequence length="1021" mass="117406">MDNYLHYKDSCMDNDYMLSTQAGGAETLDDEKLLNGFEMGDTNNSSDMSRLRIPDNTRLISASPHQEANLDLSNSLVDTVMNNSEINFLEDNILQDPSLDDHPFNNVGTSFDLNDSNTSTSLQFHNNGLHDDYTQRQLQHEFEAELEREALMSPNQIIPDTSFTNGNLNESIELDNQMQHSDFTEPVKEETASEDPESTDCRIRFSPLPSSILNELKLQRKQEKKAKKRERKEKESFVNSKPSTEESPREPIPKLKLKKPRLQRLRACATCNNDIFSTDTLIHERSLYCSIPCVKNMVSRCRKCCKPTDKITFMDEAGTLIQLPNAQIITIVNLEEFLMKEPYVKPFVDFAKLEEDEPKSKFFDVEKGLKKEDAVRAAVKQSILDQLMKRAKKSKVGVSRNGTKLLSDQIEIELYRMHKSVKAAKYKTWCADFLFQITNDNNMFFKNVVTNVYTAKKLVTLTKEQMMINAEEPQKLNGTPINSPIKNPIQNRAFAKAKPSTKAAISAVDMILGEEGADTTLKHNSHEFDSNCQICLRKVAERKAQMELIEKDREEEMEDRKRRKELGKNRRRDNKSPPSRPSRSRWERDRKSPSRYDRDEHEFDDPFSMSPNRHSPPPRRRDSPRRSPPRRKRHDSPTPEELEFQRSQSFNSTSIPAPLRHDSPTRALVRTPPPGVSPDRLAIRTISPQPSQSSFKRSPSPRSSSFRRSPHSPPFHIRDDSSGFHDPRRGPPMPYGQFSRPIRPLPARFSEFGPRGAPRPPPQSLYDISWTPGMPRPSMRPRGIHPGFDPVAEESWRREEQWRPIERPHPNEFYPPPRDQEHYRHGLPPPSPVLEPSPPHQFHSPLPGYERSPSPPPNPWIGKDLTLWNGKVEGENFNFRCSLQLISNPIGLKLAGKLPKILPIKARVRPEPMWEFMKTVKTYPKFQIIIGVFVKEESGGEIEKYYRCFFDLKKTVRCGVFDMPKELRIKEAYLFQLDPSEPLPPVLLPIDGPGLPEIQQQKGLLAMVIVKYIDEPFIIEI</sequence>